<dbReference type="InterPro" id="IPR033121">
    <property type="entry name" value="PEPTIDASE_A1"/>
</dbReference>
<evidence type="ECO:0000256" key="3">
    <source>
        <dbReference type="PIRSR" id="PIRSR601461-2"/>
    </source>
</evidence>
<evidence type="ECO:0000313" key="7">
    <source>
        <dbReference type="Proteomes" id="UP001620626"/>
    </source>
</evidence>
<evidence type="ECO:0000256" key="4">
    <source>
        <dbReference type="SAM" id="SignalP"/>
    </source>
</evidence>
<feature type="domain" description="Peptidase A1" evidence="5">
    <location>
        <begin position="66"/>
        <end position="400"/>
    </location>
</feature>
<dbReference type="Proteomes" id="UP001620626">
    <property type="component" value="Unassembled WGS sequence"/>
</dbReference>
<comment type="caution">
    <text evidence="6">The sequence shown here is derived from an EMBL/GenBank/DDBJ whole genome shotgun (WGS) entry which is preliminary data.</text>
</comment>
<keyword evidence="3" id="KW-1015">Disulfide bond</keyword>
<dbReference type="PANTHER" id="PTHR47966">
    <property type="entry name" value="BETA-SITE APP-CLEAVING ENZYME, ISOFORM A-RELATED"/>
    <property type="match status" value="1"/>
</dbReference>
<dbReference type="SUPFAM" id="SSF50630">
    <property type="entry name" value="Acid proteases"/>
    <property type="match status" value="1"/>
</dbReference>
<reference evidence="6 7" key="1">
    <citation type="submission" date="2024-10" db="EMBL/GenBank/DDBJ databases">
        <authorList>
            <person name="Kim D."/>
        </authorList>
    </citation>
    <scope>NUCLEOTIDE SEQUENCE [LARGE SCALE GENOMIC DNA]</scope>
    <source>
        <strain evidence="6">BH-2024</strain>
    </source>
</reference>
<comment type="similarity">
    <text evidence="1">Belongs to the peptidase A1 family.</text>
</comment>
<protein>
    <recommendedName>
        <fullName evidence="5">Peptidase A1 domain-containing protein</fullName>
    </recommendedName>
</protein>
<dbReference type="EMBL" id="JBICBT010000781">
    <property type="protein sequence ID" value="KAL3101428.1"/>
    <property type="molecule type" value="Genomic_DNA"/>
</dbReference>
<feature type="disulfide bond" evidence="3">
    <location>
        <begin position="324"/>
        <end position="360"/>
    </location>
</feature>
<evidence type="ECO:0000256" key="2">
    <source>
        <dbReference type="PIRSR" id="PIRSR601461-1"/>
    </source>
</evidence>
<proteinExistence type="inferred from homology"/>
<gene>
    <name evidence="6" type="ORF">niasHT_025410</name>
</gene>
<dbReference type="InterPro" id="IPR034164">
    <property type="entry name" value="Pepsin-like_dom"/>
</dbReference>
<feature type="signal peptide" evidence="4">
    <location>
        <begin position="1"/>
        <end position="18"/>
    </location>
</feature>
<dbReference type="Pfam" id="PF00026">
    <property type="entry name" value="Asp"/>
    <property type="match status" value="1"/>
</dbReference>
<name>A0ABD2KF06_9BILA</name>
<keyword evidence="4" id="KW-0732">Signal</keyword>
<feature type="active site" evidence="2">
    <location>
        <position position="84"/>
    </location>
</feature>
<evidence type="ECO:0000313" key="6">
    <source>
        <dbReference type="EMBL" id="KAL3101428.1"/>
    </source>
</evidence>
<evidence type="ECO:0000256" key="1">
    <source>
        <dbReference type="ARBA" id="ARBA00007447"/>
    </source>
</evidence>
<accession>A0ABD2KF06</accession>
<dbReference type="InterPro" id="IPR021109">
    <property type="entry name" value="Peptidase_aspartic_dom_sf"/>
</dbReference>
<dbReference type="InterPro" id="IPR001461">
    <property type="entry name" value="Aspartic_peptidase_A1"/>
</dbReference>
<dbReference type="CDD" id="cd05471">
    <property type="entry name" value="pepsin_like"/>
    <property type="match status" value="1"/>
</dbReference>
<sequence>MWLFLLCILLWWPTYSIGLVHRLPITVTGSLRTRLLNSGKWLEEVDRFTALDAEDDSEEYYYRGFYLANITVGTPPQQLQVALDTCYPFFWVIDCRCTDENCHYAKDWEYEKHCFNASKSTSLHGSGDKVTIPCHNCMDDIEAAEPWQKERNKGYFHREQLQIKPLHFDNQGILLVDFIEHQWANFPLDGVLGLAWPYHPMILGHKPPLMNMLDQLDQPVFTIWSDWRRPDELGGPGGFMTIGGPDNDHCSGPWHNVPLISRWNRWTFRVDGFQIGNYRTYRPYTAAVDTGTALIGGPVHQMQMIIAATNADYCEEDNLYTVPCDQRPKLAPIVLKVNGKDIVVPAEEYIVDLNLPDGKCALGLFGQYGAGFTTDWVLGALFLNAYCTMFDYDKGQVSFASSKDTIPYRDGEEFNASLHVHSRQILLHEHKKGEL</sequence>
<evidence type="ECO:0000259" key="5">
    <source>
        <dbReference type="PROSITE" id="PS51767"/>
    </source>
</evidence>
<organism evidence="6 7">
    <name type="scientific">Heterodera trifolii</name>
    <dbReference type="NCBI Taxonomy" id="157864"/>
    <lineage>
        <taxon>Eukaryota</taxon>
        <taxon>Metazoa</taxon>
        <taxon>Ecdysozoa</taxon>
        <taxon>Nematoda</taxon>
        <taxon>Chromadorea</taxon>
        <taxon>Rhabditida</taxon>
        <taxon>Tylenchina</taxon>
        <taxon>Tylenchomorpha</taxon>
        <taxon>Tylenchoidea</taxon>
        <taxon>Heteroderidae</taxon>
        <taxon>Heteroderinae</taxon>
        <taxon>Heterodera</taxon>
    </lineage>
</organism>
<dbReference type="AlphaFoldDB" id="A0ABD2KF06"/>
<dbReference type="Gene3D" id="2.40.70.10">
    <property type="entry name" value="Acid Proteases"/>
    <property type="match status" value="2"/>
</dbReference>
<keyword evidence="7" id="KW-1185">Reference proteome</keyword>
<feature type="chain" id="PRO_5044882105" description="Peptidase A1 domain-containing protein" evidence="4">
    <location>
        <begin position="19"/>
        <end position="435"/>
    </location>
</feature>
<dbReference type="PRINTS" id="PR00792">
    <property type="entry name" value="PEPSIN"/>
</dbReference>
<dbReference type="PROSITE" id="PS51767">
    <property type="entry name" value="PEPTIDASE_A1"/>
    <property type="match status" value="1"/>
</dbReference>
<feature type="active site" evidence="2">
    <location>
        <position position="289"/>
    </location>
</feature>
<dbReference type="PANTHER" id="PTHR47966:SF8">
    <property type="entry name" value="ASPARTIC PROTEASE 1-RELATED"/>
    <property type="match status" value="1"/>
</dbReference>